<organism evidence="2 3">
    <name type="scientific">Pseudonocardia bannensis</name>
    <dbReference type="NCBI Taxonomy" id="630973"/>
    <lineage>
        <taxon>Bacteria</taxon>
        <taxon>Bacillati</taxon>
        <taxon>Actinomycetota</taxon>
        <taxon>Actinomycetes</taxon>
        <taxon>Pseudonocardiales</taxon>
        <taxon>Pseudonocardiaceae</taxon>
        <taxon>Pseudonocardia</taxon>
    </lineage>
</organism>
<evidence type="ECO:0000313" key="2">
    <source>
        <dbReference type="EMBL" id="NMH92444.1"/>
    </source>
</evidence>
<feature type="compositionally biased region" description="Low complexity" evidence="1">
    <location>
        <begin position="92"/>
        <end position="103"/>
    </location>
</feature>
<dbReference type="Proteomes" id="UP000586918">
    <property type="component" value="Unassembled WGS sequence"/>
</dbReference>
<name>A0A848DJ15_9PSEU</name>
<protein>
    <submittedName>
        <fullName evidence="2">Uncharacterized protein</fullName>
    </submittedName>
</protein>
<feature type="region of interest" description="Disordered" evidence="1">
    <location>
        <begin position="90"/>
        <end position="156"/>
    </location>
</feature>
<feature type="region of interest" description="Disordered" evidence="1">
    <location>
        <begin position="1"/>
        <end position="22"/>
    </location>
</feature>
<sequence>MTRSESTSPAAPPVPESAGGAVTAARRACVAAARAQAARCRAGLRAGEDRYPAGEWAALEREALDALRVLAGFLELHAADPIAQAITTHLTPAPAEPWGARGPRPGGAGSPTMSVSDRAPVDPGPDPEARPGGARLCGYRPAAGPPPDNNDAPSHTLGDLLKHVLSLPTRFTYPP</sequence>
<dbReference type="AlphaFoldDB" id="A0A848DJ15"/>
<dbReference type="EMBL" id="JAAXKZ010000039">
    <property type="protein sequence ID" value="NMH92444.1"/>
    <property type="molecule type" value="Genomic_DNA"/>
</dbReference>
<evidence type="ECO:0000256" key="1">
    <source>
        <dbReference type="SAM" id="MobiDB-lite"/>
    </source>
</evidence>
<gene>
    <name evidence="2" type="ORF">HF519_12855</name>
</gene>
<reference evidence="2 3" key="1">
    <citation type="submission" date="2020-04" db="EMBL/GenBank/DDBJ databases">
        <authorList>
            <person name="Klaysubun C."/>
            <person name="Duangmal K."/>
            <person name="Lipun K."/>
        </authorList>
    </citation>
    <scope>NUCLEOTIDE SEQUENCE [LARGE SCALE GENOMIC DNA]</scope>
    <source>
        <strain evidence="2 3">DSM 45300</strain>
    </source>
</reference>
<dbReference type="RefSeq" id="WP_169413154.1">
    <property type="nucleotide sequence ID" value="NZ_JAAXKZ010000039.1"/>
</dbReference>
<proteinExistence type="predicted"/>
<keyword evidence="3" id="KW-1185">Reference proteome</keyword>
<comment type="caution">
    <text evidence="2">The sequence shown here is derived from an EMBL/GenBank/DDBJ whole genome shotgun (WGS) entry which is preliminary data.</text>
</comment>
<evidence type="ECO:0000313" key="3">
    <source>
        <dbReference type="Proteomes" id="UP000586918"/>
    </source>
</evidence>
<accession>A0A848DJ15</accession>